<evidence type="ECO:0000256" key="3">
    <source>
        <dbReference type="SAM" id="MobiDB-lite"/>
    </source>
</evidence>
<evidence type="ECO:0000256" key="2">
    <source>
        <dbReference type="RuleBase" id="RU003616"/>
    </source>
</evidence>
<organism evidence="6 7">
    <name type="scientific">Theobroma cacao</name>
    <name type="common">Cacao</name>
    <name type="synonym">Cocoa</name>
    <dbReference type="NCBI Taxonomy" id="3641"/>
    <lineage>
        <taxon>Eukaryota</taxon>
        <taxon>Viridiplantae</taxon>
        <taxon>Streptophyta</taxon>
        <taxon>Embryophyta</taxon>
        <taxon>Tracheophyta</taxon>
        <taxon>Spermatophyta</taxon>
        <taxon>Magnoliopsida</taxon>
        <taxon>eudicotyledons</taxon>
        <taxon>Gunneridae</taxon>
        <taxon>Pentapetalae</taxon>
        <taxon>rosids</taxon>
        <taxon>malvids</taxon>
        <taxon>Malvales</taxon>
        <taxon>Malvaceae</taxon>
        <taxon>Byttnerioideae</taxon>
        <taxon>Theobroma</taxon>
    </lineage>
</organism>
<protein>
    <submittedName>
        <fullName evidence="6">HSP20-like chaperones superfamily protein, putative</fullName>
    </submittedName>
</protein>
<dbReference type="Gramene" id="EOY21728">
    <property type="protein sequence ID" value="EOY21728"/>
    <property type="gene ID" value="TCM_013837"/>
</dbReference>
<name>A0A061FXG1_THECC</name>
<dbReference type="PROSITE" id="PS01031">
    <property type="entry name" value="SHSP"/>
    <property type="match status" value="1"/>
</dbReference>
<feature type="domain" description="SHSP" evidence="5">
    <location>
        <begin position="13"/>
        <end position="117"/>
    </location>
</feature>
<dbReference type="HOGENOM" id="CLU_086200_1_0_1"/>
<feature type="region of interest" description="Disordered" evidence="3">
    <location>
        <begin position="107"/>
        <end position="158"/>
    </location>
</feature>
<keyword evidence="4" id="KW-0472">Membrane</keyword>
<dbReference type="InterPro" id="IPR002068">
    <property type="entry name" value="A-crystallin/Hsp20_dom"/>
</dbReference>
<evidence type="ECO:0000256" key="4">
    <source>
        <dbReference type="SAM" id="Phobius"/>
    </source>
</evidence>
<dbReference type="Gene3D" id="2.60.40.790">
    <property type="match status" value="1"/>
</dbReference>
<evidence type="ECO:0000259" key="5">
    <source>
        <dbReference type="PROSITE" id="PS01031"/>
    </source>
</evidence>
<dbReference type="CDD" id="cd06464">
    <property type="entry name" value="ACD_sHsps-like"/>
    <property type="match status" value="1"/>
</dbReference>
<dbReference type="SUPFAM" id="SSF49764">
    <property type="entry name" value="HSP20-like chaperones"/>
    <property type="match status" value="1"/>
</dbReference>
<keyword evidence="7" id="KW-1185">Reference proteome</keyword>
<dbReference type="AlphaFoldDB" id="A0A061FXG1"/>
<evidence type="ECO:0000313" key="7">
    <source>
        <dbReference type="Proteomes" id="UP000026915"/>
    </source>
</evidence>
<reference evidence="6 7" key="1">
    <citation type="journal article" date="2013" name="Genome Biol.">
        <title>The genome sequence of the most widely cultivated cacao type and its use to identify candidate genes regulating pod color.</title>
        <authorList>
            <person name="Motamayor J.C."/>
            <person name="Mockaitis K."/>
            <person name="Schmutz J."/>
            <person name="Haiminen N."/>
            <person name="Iii D.L."/>
            <person name="Cornejo O."/>
            <person name="Findley S.D."/>
            <person name="Zheng P."/>
            <person name="Utro F."/>
            <person name="Royaert S."/>
            <person name="Saski C."/>
            <person name="Jenkins J."/>
            <person name="Podicheti R."/>
            <person name="Zhao M."/>
            <person name="Scheffler B.E."/>
            <person name="Stack J.C."/>
            <person name="Feltus F.A."/>
            <person name="Mustiga G.M."/>
            <person name="Amores F."/>
            <person name="Phillips W."/>
            <person name="Marelli J.P."/>
            <person name="May G.D."/>
            <person name="Shapiro H."/>
            <person name="Ma J."/>
            <person name="Bustamante C.D."/>
            <person name="Schnell R.J."/>
            <person name="Main D."/>
            <person name="Gilbert D."/>
            <person name="Parida L."/>
            <person name="Kuhn D.N."/>
        </authorList>
    </citation>
    <scope>NUCLEOTIDE SEQUENCE [LARGE SCALE GENOMIC DNA]</scope>
    <source>
        <strain evidence="7">cv. Matina 1-6</strain>
    </source>
</reference>
<keyword evidence="4" id="KW-0812">Transmembrane</keyword>
<proteinExistence type="inferred from homology"/>
<feature type="compositionally biased region" description="Acidic residues" evidence="3">
    <location>
        <begin position="108"/>
        <end position="121"/>
    </location>
</feature>
<dbReference type="STRING" id="3641.A0A061FXG1"/>
<evidence type="ECO:0000313" key="6">
    <source>
        <dbReference type="EMBL" id="EOY21728.1"/>
    </source>
</evidence>
<dbReference type="EMBL" id="CM001881">
    <property type="protein sequence ID" value="EOY21728.1"/>
    <property type="molecule type" value="Genomic_DNA"/>
</dbReference>
<accession>A0A061FXG1</accession>
<dbReference type="InterPro" id="IPR008978">
    <property type="entry name" value="HSP20-like_chaperone"/>
</dbReference>
<dbReference type="InParanoid" id="A0A061FXG1"/>
<evidence type="ECO:0000256" key="1">
    <source>
        <dbReference type="PROSITE-ProRule" id="PRU00285"/>
    </source>
</evidence>
<comment type="similarity">
    <text evidence="1 2">Belongs to the small heat shock protein (HSP20) family.</text>
</comment>
<feature type="compositionally biased region" description="Basic and acidic residues" evidence="3">
    <location>
        <begin position="133"/>
        <end position="158"/>
    </location>
</feature>
<keyword evidence="4" id="KW-1133">Transmembrane helix</keyword>
<dbReference type="Pfam" id="PF00011">
    <property type="entry name" value="HSP20"/>
    <property type="match status" value="1"/>
</dbReference>
<sequence>MAFKDRSRRWPSHIAEKFVPPSFWTEDARGNYLLYIVLPGFKHEEVRIELPSAGHIRIEGEKIVNENKCIYIDQTFPLPENSDQDNILGKFEGERLYVTVPKILAAEQSEDEDSRENDENDNSTAEESNSNDENQRKHEQSHGAIQRHDSNKKGKRNETCRVASFPKEIVKKWNKEDNPLEMAIKCLKRNKGLVLSVVISFSLGVWVSKLFINNGEI</sequence>
<dbReference type="OMA" id="GFAQHEV"/>
<feature type="transmembrane region" description="Helical" evidence="4">
    <location>
        <begin position="192"/>
        <end position="212"/>
    </location>
</feature>
<dbReference type="Proteomes" id="UP000026915">
    <property type="component" value="Chromosome 3"/>
</dbReference>
<gene>
    <name evidence="6" type="ORF">TCM_013837</name>
</gene>
<dbReference type="eggNOG" id="KOG0710">
    <property type="taxonomic scope" value="Eukaryota"/>
</dbReference>
<dbReference type="GO" id="GO:0034605">
    <property type="term" value="P:cellular response to heat"/>
    <property type="evidence" value="ECO:0000318"/>
    <property type="project" value="GO_Central"/>
</dbReference>